<evidence type="ECO:0000313" key="5">
    <source>
        <dbReference type="Proteomes" id="UP001501788"/>
    </source>
</evidence>
<evidence type="ECO:0000256" key="2">
    <source>
        <dbReference type="SAM" id="MobiDB-lite"/>
    </source>
</evidence>
<protein>
    <recommendedName>
        <fullName evidence="3">MobA-like NTP transferase domain-containing protein</fullName>
    </recommendedName>
</protein>
<reference evidence="5" key="1">
    <citation type="journal article" date="2019" name="Int. J. Syst. Evol. Microbiol.">
        <title>The Global Catalogue of Microorganisms (GCM) 10K type strain sequencing project: providing services to taxonomists for standard genome sequencing and annotation.</title>
        <authorList>
            <consortium name="The Broad Institute Genomics Platform"/>
            <consortium name="The Broad Institute Genome Sequencing Center for Infectious Disease"/>
            <person name="Wu L."/>
            <person name="Ma J."/>
        </authorList>
    </citation>
    <scope>NUCLEOTIDE SEQUENCE [LARGE SCALE GENOMIC DNA]</scope>
    <source>
        <strain evidence="5">JCM 31890</strain>
    </source>
</reference>
<keyword evidence="5" id="KW-1185">Reference proteome</keyword>
<gene>
    <name evidence="4" type="ORF">GCM10023090_10210</name>
</gene>
<evidence type="ECO:0000256" key="1">
    <source>
        <dbReference type="ARBA" id="ARBA00022842"/>
    </source>
</evidence>
<comment type="caution">
    <text evidence="4">The sequence shown here is derived from an EMBL/GenBank/DDBJ whole genome shotgun (WGS) entry which is preliminary data.</text>
</comment>
<dbReference type="EMBL" id="BAABEX010000007">
    <property type="protein sequence ID" value="GAA4421302.1"/>
    <property type="molecule type" value="Genomic_DNA"/>
</dbReference>
<accession>A0ABP8L387</accession>
<proteinExistence type="predicted"/>
<feature type="domain" description="MobA-like NTP transferase" evidence="3">
    <location>
        <begin position="55"/>
        <end position="154"/>
    </location>
</feature>
<dbReference type="PANTHER" id="PTHR43777">
    <property type="entry name" value="MOLYBDENUM COFACTOR CYTIDYLYLTRANSFERASE"/>
    <property type="match status" value="1"/>
</dbReference>
<keyword evidence="1" id="KW-0460">Magnesium</keyword>
<evidence type="ECO:0000259" key="3">
    <source>
        <dbReference type="Pfam" id="PF12804"/>
    </source>
</evidence>
<dbReference type="Proteomes" id="UP001501788">
    <property type="component" value="Unassembled WGS sequence"/>
</dbReference>
<name>A0ABP8L387_9BURK</name>
<dbReference type="InterPro" id="IPR029044">
    <property type="entry name" value="Nucleotide-diphossugar_trans"/>
</dbReference>
<evidence type="ECO:0000313" key="4">
    <source>
        <dbReference type="EMBL" id="GAA4421302.1"/>
    </source>
</evidence>
<dbReference type="PANTHER" id="PTHR43777:SF1">
    <property type="entry name" value="MOLYBDENUM COFACTOR CYTIDYLYLTRANSFERASE"/>
    <property type="match status" value="1"/>
</dbReference>
<sequence length="223" mass="22894">MTTRFSGTPGATPAPVVLVLASGLGRRFRASGGQVHKLQALLAGRPVLERTLDAVRASGLPWHLEDAGHPGMGDSIAAAVRATSAAPGWLVLPGDLPLVQPATLRAVAAALAQADVVLPWCQGVRGHPVGFSARCGAALMALAGEEGASSIVRQWQVEGRVLRWDTADTGCITDIDTTDDLARAEALWQAQATPGARAPDDRTSAPGPQAAGHATHPGECGCQ</sequence>
<dbReference type="InterPro" id="IPR025877">
    <property type="entry name" value="MobA-like_NTP_Trfase"/>
</dbReference>
<dbReference type="RefSeq" id="WP_345061835.1">
    <property type="nucleotide sequence ID" value="NZ_BAABEX010000007.1"/>
</dbReference>
<dbReference type="Pfam" id="PF12804">
    <property type="entry name" value="NTP_transf_3"/>
    <property type="match status" value="1"/>
</dbReference>
<dbReference type="Gene3D" id="3.90.550.10">
    <property type="entry name" value="Spore Coat Polysaccharide Biosynthesis Protein SpsA, Chain A"/>
    <property type="match status" value="2"/>
</dbReference>
<organism evidence="4 5">
    <name type="scientific">Acidovorax lacteus</name>
    <dbReference type="NCBI Taxonomy" id="1924988"/>
    <lineage>
        <taxon>Bacteria</taxon>
        <taxon>Pseudomonadati</taxon>
        <taxon>Pseudomonadota</taxon>
        <taxon>Betaproteobacteria</taxon>
        <taxon>Burkholderiales</taxon>
        <taxon>Comamonadaceae</taxon>
        <taxon>Acidovorax</taxon>
    </lineage>
</organism>
<dbReference type="SUPFAM" id="SSF53448">
    <property type="entry name" value="Nucleotide-diphospho-sugar transferases"/>
    <property type="match status" value="1"/>
</dbReference>
<feature type="region of interest" description="Disordered" evidence="2">
    <location>
        <begin position="190"/>
        <end position="223"/>
    </location>
</feature>